<feature type="compositionally biased region" description="Polar residues" evidence="1">
    <location>
        <begin position="63"/>
        <end position="73"/>
    </location>
</feature>
<evidence type="ECO:0000313" key="2">
    <source>
        <dbReference type="EMBL" id="KAK7504291.1"/>
    </source>
</evidence>
<organism evidence="2 3">
    <name type="scientific">Batillaria attramentaria</name>
    <dbReference type="NCBI Taxonomy" id="370345"/>
    <lineage>
        <taxon>Eukaryota</taxon>
        <taxon>Metazoa</taxon>
        <taxon>Spiralia</taxon>
        <taxon>Lophotrochozoa</taxon>
        <taxon>Mollusca</taxon>
        <taxon>Gastropoda</taxon>
        <taxon>Caenogastropoda</taxon>
        <taxon>Sorbeoconcha</taxon>
        <taxon>Cerithioidea</taxon>
        <taxon>Batillariidae</taxon>
        <taxon>Batillaria</taxon>
    </lineage>
</organism>
<dbReference type="EMBL" id="JACVVK020000016">
    <property type="protein sequence ID" value="KAK7504291.1"/>
    <property type="molecule type" value="Genomic_DNA"/>
</dbReference>
<reference evidence="2 3" key="1">
    <citation type="journal article" date="2023" name="Sci. Data">
        <title>Genome assembly of the Korean intertidal mud-creeper Batillaria attramentaria.</title>
        <authorList>
            <person name="Patra A.K."/>
            <person name="Ho P.T."/>
            <person name="Jun S."/>
            <person name="Lee S.J."/>
            <person name="Kim Y."/>
            <person name="Won Y.J."/>
        </authorList>
    </citation>
    <scope>NUCLEOTIDE SEQUENCE [LARGE SCALE GENOMIC DNA]</scope>
    <source>
        <strain evidence="2">Wonlab-2016</strain>
    </source>
</reference>
<keyword evidence="3" id="KW-1185">Reference proteome</keyword>
<evidence type="ECO:0000313" key="3">
    <source>
        <dbReference type="Proteomes" id="UP001519460"/>
    </source>
</evidence>
<gene>
    <name evidence="2" type="ORF">BaRGS_00004595</name>
</gene>
<proteinExistence type="predicted"/>
<sequence length="97" mass="10345">APLQSAAVTARAQGISARMTRTQSQYGERPNFETDSSTAVSQCDAHLATGDHRGRPFTHVPGQYQSNQEAQQMLSPGHTLEGVCVCWARSGSRAGSV</sequence>
<feature type="non-terminal residue" evidence="2">
    <location>
        <position position="1"/>
    </location>
</feature>
<accession>A0ABD0LYJ8</accession>
<protein>
    <submittedName>
        <fullName evidence="2">Uncharacterized protein</fullName>
    </submittedName>
</protein>
<feature type="region of interest" description="Disordered" evidence="1">
    <location>
        <begin position="1"/>
        <end position="73"/>
    </location>
</feature>
<dbReference type="Proteomes" id="UP001519460">
    <property type="component" value="Unassembled WGS sequence"/>
</dbReference>
<comment type="caution">
    <text evidence="2">The sequence shown here is derived from an EMBL/GenBank/DDBJ whole genome shotgun (WGS) entry which is preliminary data.</text>
</comment>
<evidence type="ECO:0000256" key="1">
    <source>
        <dbReference type="SAM" id="MobiDB-lite"/>
    </source>
</evidence>
<dbReference type="AlphaFoldDB" id="A0ABD0LYJ8"/>
<name>A0ABD0LYJ8_9CAEN</name>